<evidence type="ECO:0000256" key="1">
    <source>
        <dbReference type="ARBA" id="ARBA00007347"/>
    </source>
</evidence>
<dbReference type="AlphaFoldDB" id="A0A1D2N7Z5"/>
<evidence type="ECO:0000313" key="4">
    <source>
        <dbReference type="Proteomes" id="UP000094527"/>
    </source>
</evidence>
<comment type="caution">
    <text evidence="3">The sequence shown here is derived from an EMBL/GenBank/DDBJ whole genome shotgun (WGS) entry which is preliminary data.</text>
</comment>
<dbReference type="GO" id="GO:0030833">
    <property type="term" value="P:regulation of actin filament polymerization"/>
    <property type="evidence" value="ECO:0007669"/>
    <property type="project" value="TreeGrafter"/>
</dbReference>
<keyword evidence="2" id="KW-1015">Disulfide bond</keyword>
<dbReference type="GO" id="GO:0030425">
    <property type="term" value="C:dendrite"/>
    <property type="evidence" value="ECO:0007669"/>
    <property type="project" value="TreeGrafter"/>
</dbReference>
<dbReference type="PANTHER" id="PTHR13651:SF0">
    <property type="entry name" value="PROTEIN ABITRAM"/>
    <property type="match status" value="1"/>
</dbReference>
<sequence length="295" mass="34103">MHPDLSSNLHTPECNKLIEALLQCHKENRFKRFLGVCNDANSIMLKCLKAERIQRRKENFDKSMEKRERLFGHPKPSSAMIKKLSFKRSWLTLTRIFFRIYTTVGDSSLTSSTISKMEDTQDIEDEYLSQGSAYETLTERSFGRFYFIEPNGGGHYRLLAHSNKICLITLAPSHPIITNDLVVSTINYQANDNCNRMNNKVSGKRKAGAQFLTDCSILCSIKCEGREEPFIVRSNLVAKLIEMNKDISETPNLLKNCEKGYIAIVFPKLHEFDREIRRWMTEEEYLLKIKSDNVD</sequence>
<proteinExistence type="inferred from homology"/>
<accession>A0A1D2N7Z5</accession>
<dbReference type="GO" id="GO:0003785">
    <property type="term" value="F:actin monomer binding"/>
    <property type="evidence" value="ECO:0007669"/>
    <property type="project" value="TreeGrafter"/>
</dbReference>
<dbReference type="Pfam" id="PF08583">
    <property type="entry name" value="Cmc1"/>
    <property type="match status" value="1"/>
</dbReference>
<dbReference type="GO" id="GO:0051489">
    <property type="term" value="P:regulation of filopodium assembly"/>
    <property type="evidence" value="ECO:0007669"/>
    <property type="project" value="TreeGrafter"/>
</dbReference>
<comment type="similarity">
    <text evidence="1">Belongs to the CMC family.</text>
</comment>
<evidence type="ECO:0000313" key="3">
    <source>
        <dbReference type="EMBL" id="ODN01357.1"/>
    </source>
</evidence>
<dbReference type="GO" id="GO:0005634">
    <property type="term" value="C:nucleus"/>
    <property type="evidence" value="ECO:0007669"/>
    <property type="project" value="TreeGrafter"/>
</dbReference>
<evidence type="ECO:0000256" key="2">
    <source>
        <dbReference type="ARBA" id="ARBA00023157"/>
    </source>
</evidence>
<keyword evidence="4" id="KW-1185">Reference proteome</keyword>
<reference evidence="3 4" key="1">
    <citation type="journal article" date="2016" name="Genome Biol. Evol.">
        <title>Gene Family Evolution Reflects Adaptation to Soil Environmental Stressors in the Genome of the Collembolan Orchesella cincta.</title>
        <authorList>
            <person name="Faddeeva-Vakhrusheva A."/>
            <person name="Derks M.F."/>
            <person name="Anvar S.Y."/>
            <person name="Agamennone V."/>
            <person name="Suring W."/>
            <person name="Smit S."/>
            <person name="van Straalen N.M."/>
            <person name="Roelofs D."/>
        </authorList>
    </citation>
    <scope>NUCLEOTIDE SEQUENCE [LARGE SCALE GENOMIC DNA]</scope>
    <source>
        <tissue evidence="3">Mixed pool</tissue>
    </source>
</reference>
<dbReference type="InterPro" id="IPR013892">
    <property type="entry name" value="Cyt_c_biogenesis_Cmc1-like"/>
</dbReference>
<dbReference type="GO" id="GO:0051015">
    <property type="term" value="F:actin filament binding"/>
    <property type="evidence" value="ECO:0007669"/>
    <property type="project" value="TreeGrafter"/>
</dbReference>
<dbReference type="STRING" id="48709.A0A1D2N7Z5"/>
<name>A0A1D2N7Z5_ORCCI</name>
<dbReference type="PROSITE" id="PS51808">
    <property type="entry name" value="CHCH"/>
    <property type="match status" value="1"/>
</dbReference>
<gene>
    <name evidence="3" type="ORF">Ocin01_05322</name>
</gene>
<dbReference type="GO" id="GO:0032433">
    <property type="term" value="C:filopodium tip"/>
    <property type="evidence" value="ECO:0007669"/>
    <property type="project" value="TreeGrafter"/>
</dbReference>
<dbReference type="OrthoDB" id="532630at2759"/>
<dbReference type="GO" id="GO:0048813">
    <property type="term" value="P:dendrite morphogenesis"/>
    <property type="evidence" value="ECO:0007669"/>
    <property type="project" value="TreeGrafter"/>
</dbReference>
<dbReference type="InterPro" id="IPR039169">
    <property type="entry name" value="Abitram"/>
</dbReference>
<dbReference type="GO" id="GO:0030027">
    <property type="term" value="C:lamellipodium"/>
    <property type="evidence" value="ECO:0007669"/>
    <property type="project" value="TreeGrafter"/>
</dbReference>
<protein>
    <submittedName>
        <fullName evidence="3">Protein Simiate</fullName>
    </submittedName>
</protein>
<dbReference type="Proteomes" id="UP000094527">
    <property type="component" value="Unassembled WGS sequence"/>
</dbReference>
<dbReference type="PANTHER" id="PTHR13651">
    <property type="entry name" value="PROTEIN ABITRAM"/>
    <property type="match status" value="1"/>
</dbReference>
<organism evidence="3 4">
    <name type="scientific">Orchesella cincta</name>
    <name type="common">Springtail</name>
    <name type="synonym">Podura cincta</name>
    <dbReference type="NCBI Taxonomy" id="48709"/>
    <lineage>
        <taxon>Eukaryota</taxon>
        <taxon>Metazoa</taxon>
        <taxon>Ecdysozoa</taxon>
        <taxon>Arthropoda</taxon>
        <taxon>Hexapoda</taxon>
        <taxon>Collembola</taxon>
        <taxon>Entomobryomorpha</taxon>
        <taxon>Entomobryoidea</taxon>
        <taxon>Orchesellidae</taxon>
        <taxon>Orchesellinae</taxon>
        <taxon>Orchesella</taxon>
    </lineage>
</organism>
<dbReference type="EMBL" id="LJIJ01000157">
    <property type="protein sequence ID" value="ODN01357.1"/>
    <property type="molecule type" value="Genomic_DNA"/>
</dbReference>